<dbReference type="RefSeq" id="WP_311672653.1">
    <property type="nucleotide sequence ID" value="NZ_JAVREQ010000005.1"/>
</dbReference>
<feature type="region of interest" description="Disordered" evidence="1">
    <location>
        <begin position="1"/>
        <end position="32"/>
    </location>
</feature>
<accession>A0ABU2NS55</accession>
<protein>
    <submittedName>
        <fullName evidence="3">Class I SAM-dependent methyltransferase</fullName>
        <ecNumber evidence="3">2.1.-.-</ecNumber>
    </submittedName>
</protein>
<keyword evidence="3" id="KW-0489">Methyltransferase</keyword>
<reference evidence="4" key="1">
    <citation type="submission" date="2023-07" db="EMBL/GenBank/DDBJ databases">
        <title>30 novel species of actinomycetes from the DSMZ collection.</title>
        <authorList>
            <person name="Nouioui I."/>
        </authorList>
    </citation>
    <scope>NUCLEOTIDE SEQUENCE [LARGE SCALE GENOMIC DNA]</scope>
    <source>
        <strain evidence="4">DSM 42041</strain>
    </source>
</reference>
<keyword evidence="3" id="KW-0808">Transferase</keyword>
<dbReference type="EC" id="2.1.-.-" evidence="3"/>
<comment type="caution">
    <text evidence="3">The sequence shown here is derived from an EMBL/GenBank/DDBJ whole genome shotgun (WGS) entry which is preliminary data.</text>
</comment>
<dbReference type="SUPFAM" id="SSF53335">
    <property type="entry name" value="S-adenosyl-L-methionine-dependent methyltransferases"/>
    <property type="match status" value="1"/>
</dbReference>
<proteinExistence type="predicted"/>
<dbReference type="Pfam" id="PF13649">
    <property type="entry name" value="Methyltransf_25"/>
    <property type="match status" value="1"/>
</dbReference>
<name>A0ABU2NS55_9ACTN</name>
<evidence type="ECO:0000313" key="4">
    <source>
        <dbReference type="Proteomes" id="UP001183414"/>
    </source>
</evidence>
<gene>
    <name evidence="3" type="ORF">RM572_08570</name>
</gene>
<dbReference type="CDD" id="cd02440">
    <property type="entry name" value="AdoMet_MTases"/>
    <property type="match status" value="1"/>
</dbReference>
<dbReference type="GO" id="GO:0032259">
    <property type="term" value="P:methylation"/>
    <property type="evidence" value="ECO:0007669"/>
    <property type="project" value="UniProtKB-KW"/>
</dbReference>
<keyword evidence="4" id="KW-1185">Reference proteome</keyword>
<sequence>MSAQQGGGSDDEPRMTLRAESPGVDGSERVQRSVLDEPKIRAALKHGDFSRWQHPGGHHLHEDLVIGEPARIFMFQVDHRWYVGYKTLSDYFVYHDVSGILCSRIYWHNVVGHLDGIRISDTDVRVAFRPVGIDERHAVFDAIASTTAITHPFVNHSERGQEESSEPDGWPVTKERAESLNVAEEHLRRYTRTLFAPILANLAEHVTVYDPACSTGHFLAEFADIAPARIRTVGQDLSRPMTELAKTRIEEVHHGDARCPAPEAGTVDILFSRFLNSEVVTTQDAREILLRLVSTLQPGGLMVLLGHSPVLLDVPDLEAAGLRVLQTTGRQDDYVFQYYVCRKLI</sequence>
<dbReference type="Gene3D" id="3.40.50.150">
    <property type="entry name" value="Vaccinia Virus protein VP39"/>
    <property type="match status" value="1"/>
</dbReference>
<feature type="domain" description="Methyltransferase" evidence="2">
    <location>
        <begin position="208"/>
        <end position="300"/>
    </location>
</feature>
<dbReference type="Proteomes" id="UP001183414">
    <property type="component" value="Unassembled WGS sequence"/>
</dbReference>
<dbReference type="InterPro" id="IPR029063">
    <property type="entry name" value="SAM-dependent_MTases_sf"/>
</dbReference>
<evidence type="ECO:0000313" key="3">
    <source>
        <dbReference type="EMBL" id="MDT0378827.1"/>
    </source>
</evidence>
<organism evidence="3 4">
    <name type="scientific">Streptomyces hazeniae</name>
    <dbReference type="NCBI Taxonomy" id="3075538"/>
    <lineage>
        <taxon>Bacteria</taxon>
        <taxon>Bacillati</taxon>
        <taxon>Actinomycetota</taxon>
        <taxon>Actinomycetes</taxon>
        <taxon>Kitasatosporales</taxon>
        <taxon>Streptomycetaceae</taxon>
        <taxon>Streptomyces</taxon>
    </lineage>
</organism>
<evidence type="ECO:0000259" key="2">
    <source>
        <dbReference type="Pfam" id="PF13649"/>
    </source>
</evidence>
<dbReference type="EMBL" id="JAVREQ010000005">
    <property type="protein sequence ID" value="MDT0378827.1"/>
    <property type="molecule type" value="Genomic_DNA"/>
</dbReference>
<dbReference type="GO" id="GO:0008168">
    <property type="term" value="F:methyltransferase activity"/>
    <property type="evidence" value="ECO:0007669"/>
    <property type="project" value="UniProtKB-KW"/>
</dbReference>
<dbReference type="InterPro" id="IPR041698">
    <property type="entry name" value="Methyltransf_25"/>
</dbReference>
<evidence type="ECO:0000256" key="1">
    <source>
        <dbReference type="SAM" id="MobiDB-lite"/>
    </source>
</evidence>